<organism evidence="6 7">
    <name type="scientific">Lactococcus hircilactis</name>
    <dbReference type="NCBI Taxonomy" id="1494462"/>
    <lineage>
        <taxon>Bacteria</taxon>
        <taxon>Bacillati</taxon>
        <taxon>Bacillota</taxon>
        <taxon>Bacilli</taxon>
        <taxon>Lactobacillales</taxon>
        <taxon>Streptococcaceae</taxon>
        <taxon>Lactococcus</taxon>
    </lineage>
</organism>
<dbReference type="PROSITE" id="PS50977">
    <property type="entry name" value="HTH_TETR_2"/>
    <property type="match status" value="1"/>
</dbReference>
<dbReference type="OrthoDB" id="9796019at2"/>
<feature type="domain" description="HTH tetR-type" evidence="5">
    <location>
        <begin position="8"/>
        <end position="68"/>
    </location>
</feature>
<dbReference type="InterPro" id="IPR001647">
    <property type="entry name" value="HTH_TetR"/>
</dbReference>
<dbReference type="InterPro" id="IPR011075">
    <property type="entry name" value="TetR_C"/>
</dbReference>
<evidence type="ECO:0000256" key="1">
    <source>
        <dbReference type="ARBA" id="ARBA00023015"/>
    </source>
</evidence>
<evidence type="ECO:0000313" key="7">
    <source>
        <dbReference type="Proteomes" id="UP000439550"/>
    </source>
</evidence>
<dbReference type="PRINTS" id="PR00455">
    <property type="entry name" value="HTHTETR"/>
</dbReference>
<protein>
    <submittedName>
        <fullName evidence="6">TetR family transcriptional regulator</fullName>
    </submittedName>
</protein>
<evidence type="ECO:0000259" key="5">
    <source>
        <dbReference type="PROSITE" id="PS50977"/>
    </source>
</evidence>
<sequence>MPQRRRGEALKTAIYDATVEILEQEGYEAVTFQNVAKKANTTRSVLYRYFDNTFHLIYEASRAHVQKNQKWHGTVMDQEFNTGQMRTDLLAMMTYLRENAALFPKNFLSFIYFEQAQGKHRMDGLLPGVIESNIIIMERILARAQERGEAREKIARAAKLLPFELSRYHIFVENRPISDENLIELIDDILLPLYKK</sequence>
<dbReference type="Proteomes" id="UP000439550">
    <property type="component" value="Unassembled WGS sequence"/>
</dbReference>
<name>A0A7X2D063_9LACT</name>
<feature type="DNA-binding region" description="H-T-H motif" evidence="4">
    <location>
        <begin position="31"/>
        <end position="50"/>
    </location>
</feature>
<keyword evidence="7" id="KW-1185">Reference proteome</keyword>
<dbReference type="Gene3D" id="1.10.10.60">
    <property type="entry name" value="Homeodomain-like"/>
    <property type="match status" value="1"/>
</dbReference>
<dbReference type="RefSeq" id="WP_153495706.1">
    <property type="nucleotide sequence ID" value="NZ_CAXYUY010000004.1"/>
</dbReference>
<dbReference type="InterPro" id="IPR036271">
    <property type="entry name" value="Tet_transcr_reg_TetR-rel_C_sf"/>
</dbReference>
<keyword evidence="3" id="KW-0804">Transcription</keyword>
<dbReference type="AlphaFoldDB" id="A0A7X2D063"/>
<dbReference type="GO" id="GO:0000976">
    <property type="term" value="F:transcription cis-regulatory region binding"/>
    <property type="evidence" value="ECO:0007669"/>
    <property type="project" value="TreeGrafter"/>
</dbReference>
<evidence type="ECO:0000256" key="2">
    <source>
        <dbReference type="ARBA" id="ARBA00023125"/>
    </source>
</evidence>
<proteinExistence type="predicted"/>
<dbReference type="InterPro" id="IPR050109">
    <property type="entry name" value="HTH-type_TetR-like_transc_reg"/>
</dbReference>
<evidence type="ECO:0000256" key="4">
    <source>
        <dbReference type="PROSITE-ProRule" id="PRU00335"/>
    </source>
</evidence>
<dbReference type="EMBL" id="WITJ01000004">
    <property type="protein sequence ID" value="MQW39053.1"/>
    <property type="molecule type" value="Genomic_DNA"/>
</dbReference>
<dbReference type="PANTHER" id="PTHR30055:SF234">
    <property type="entry name" value="HTH-TYPE TRANSCRIPTIONAL REGULATOR BETI"/>
    <property type="match status" value="1"/>
</dbReference>
<dbReference type="GO" id="GO:0003700">
    <property type="term" value="F:DNA-binding transcription factor activity"/>
    <property type="evidence" value="ECO:0007669"/>
    <property type="project" value="TreeGrafter"/>
</dbReference>
<evidence type="ECO:0000313" key="6">
    <source>
        <dbReference type="EMBL" id="MQW39053.1"/>
    </source>
</evidence>
<keyword evidence="1" id="KW-0805">Transcription regulation</keyword>
<reference evidence="6 7" key="1">
    <citation type="submission" date="2019-10" db="EMBL/GenBank/DDBJ databases">
        <authorList>
            <person name="Dong K."/>
        </authorList>
    </citation>
    <scope>NUCLEOTIDE SEQUENCE [LARGE SCALE GENOMIC DNA]</scope>
    <source>
        <strain evidence="6 7">DSM 28960</strain>
    </source>
</reference>
<accession>A0A7X2D063</accession>
<comment type="caution">
    <text evidence="6">The sequence shown here is derived from an EMBL/GenBank/DDBJ whole genome shotgun (WGS) entry which is preliminary data.</text>
</comment>
<dbReference type="InterPro" id="IPR009057">
    <property type="entry name" value="Homeodomain-like_sf"/>
</dbReference>
<dbReference type="SUPFAM" id="SSF48498">
    <property type="entry name" value="Tetracyclin repressor-like, C-terminal domain"/>
    <property type="match status" value="1"/>
</dbReference>
<dbReference type="Pfam" id="PF16859">
    <property type="entry name" value="TetR_C_11"/>
    <property type="match status" value="1"/>
</dbReference>
<gene>
    <name evidence="6" type="ORF">GHI93_03685</name>
</gene>
<dbReference type="Pfam" id="PF00440">
    <property type="entry name" value="TetR_N"/>
    <property type="match status" value="1"/>
</dbReference>
<evidence type="ECO:0000256" key="3">
    <source>
        <dbReference type="ARBA" id="ARBA00023163"/>
    </source>
</evidence>
<dbReference type="Gene3D" id="1.10.357.10">
    <property type="entry name" value="Tetracycline Repressor, domain 2"/>
    <property type="match status" value="1"/>
</dbReference>
<dbReference type="SUPFAM" id="SSF46689">
    <property type="entry name" value="Homeodomain-like"/>
    <property type="match status" value="1"/>
</dbReference>
<keyword evidence="2 4" id="KW-0238">DNA-binding</keyword>
<dbReference type="PANTHER" id="PTHR30055">
    <property type="entry name" value="HTH-TYPE TRANSCRIPTIONAL REGULATOR RUTR"/>
    <property type="match status" value="1"/>
</dbReference>